<organism evidence="5 6">
    <name type="scientific">Clavelina lepadiformis</name>
    <name type="common">Light-bulb sea squirt</name>
    <name type="synonym">Ascidia lepadiformis</name>
    <dbReference type="NCBI Taxonomy" id="159417"/>
    <lineage>
        <taxon>Eukaryota</taxon>
        <taxon>Metazoa</taxon>
        <taxon>Chordata</taxon>
        <taxon>Tunicata</taxon>
        <taxon>Ascidiacea</taxon>
        <taxon>Aplousobranchia</taxon>
        <taxon>Clavelinidae</taxon>
        <taxon>Clavelina</taxon>
    </lineage>
</organism>
<evidence type="ECO:0000256" key="3">
    <source>
        <dbReference type="PROSITE-ProRule" id="PRU10141"/>
    </source>
</evidence>
<dbReference type="SUPFAM" id="SSF48452">
    <property type="entry name" value="TPR-like"/>
    <property type="match status" value="1"/>
</dbReference>
<dbReference type="PROSITE" id="PS00108">
    <property type="entry name" value="PROTEIN_KINASE_ST"/>
    <property type="match status" value="1"/>
</dbReference>
<dbReference type="InterPro" id="IPR011990">
    <property type="entry name" value="TPR-like_helical_dom_sf"/>
</dbReference>
<feature type="domain" description="Protein kinase" evidence="4">
    <location>
        <begin position="29"/>
        <end position="311"/>
    </location>
</feature>
<dbReference type="InterPro" id="IPR051681">
    <property type="entry name" value="Ser/Thr_Kinases-Pseudokinases"/>
</dbReference>
<protein>
    <recommendedName>
        <fullName evidence="4">Protein kinase domain-containing protein</fullName>
    </recommendedName>
</protein>
<dbReference type="Gene3D" id="1.25.40.10">
    <property type="entry name" value="Tetratricopeptide repeat domain"/>
    <property type="match status" value="1"/>
</dbReference>
<feature type="binding site" evidence="3">
    <location>
        <position position="57"/>
    </location>
    <ligand>
        <name>ATP</name>
        <dbReference type="ChEBI" id="CHEBI:30616"/>
    </ligand>
</feature>
<keyword evidence="6" id="KW-1185">Reference proteome</keyword>
<dbReference type="PROSITE" id="PS00107">
    <property type="entry name" value="PROTEIN_KINASE_ATP"/>
    <property type="match status" value="1"/>
</dbReference>
<dbReference type="PANTHER" id="PTHR44329:SF291">
    <property type="entry name" value="PROTEIN KINASE DOMAIN-CONTAINING PROTEIN"/>
    <property type="match status" value="1"/>
</dbReference>
<evidence type="ECO:0000259" key="4">
    <source>
        <dbReference type="PROSITE" id="PS50011"/>
    </source>
</evidence>
<dbReference type="PANTHER" id="PTHR44329">
    <property type="entry name" value="SERINE/THREONINE-PROTEIN KINASE TNNI3K-RELATED"/>
    <property type="match status" value="1"/>
</dbReference>
<comment type="caution">
    <text evidence="5">The sequence shown here is derived from an EMBL/GenBank/DDBJ whole genome shotgun (WGS) entry which is preliminary data.</text>
</comment>
<dbReference type="Pfam" id="PF00069">
    <property type="entry name" value="Pkinase"/>
    <property type="match status" value="1"/>
</dbReference>
<dbReference type="InterPro" id="IPR017441">
    <property type="entry name" value="Protein_kinase_ATP_BS"/>
</dbReference>
<accession>A0ABP0GS48</accession>
<gene>
    <name evidence="5" type="ORF">CVLEPA_LOCUS27746</name>
</gene>
<sequence>MRDTAKNMDKLTPENITVKQISSEEILCNVKSNVLGRGGFGIVLLGHHRILGQVAVKCKHLRESNKGVKESNNEILREIKMMILARHKHVVDVHGVIDEEKFIGLVMEHMPAGSFYDFIFNKKLPSLPMPLLLRMNYESSDGITYLHKLLKDRRIAHGDLKPQNILLTADLHCKVADFGGAAFSQNTFLDEGIADQSGEGAQCTISFTAPERMDPNCKRLTTSMDVYSFGVILFMSVARKYPEFPRIVMKVLKSENPFEDDLTRIKGRSEGNSEDKKNLDSLESIMAMCVDKNPSKRLSMIEVRDQLQQQLKSIKLTTIAQQVANVLAHIDVRDDGLQENACKQINQVISRNNYLEELEHSGNPSSEDEEVVFEESESKLTLIEQTEEKQNTDSGYESIKLKKQEINDFLTQKLVDNAIVKCDELLSLVKSTLLSQEKALCLGYDIIKLVDVMLENKLFTRLVNFLESVSYLHIWIENPPDKLELLQQYIDKAADCVMQYTPSDKLKQTICRQLITYMDHVLDVITLTSCADKKLVVKTEAARAKCLGLCEKELKNVDKAIVINVQTISKLKAVFGHDRVKLSVYGSCCHNLATIYESKGQYKEALRYYLKSHFAHRVTEDYKDESKWRRSQFLNLWGICNMQKKNPSFHKKKVKEIFRYLQDQYLTGFSHFVNSLMVLRFAVILGRPDEQVKLLCDNVVSMTTSISPPSDQCYDICYQAERVVESLFLVKRDEAAFSLMHCVIRWWKYIHIPSQRCQIASDMADIISDRITSSSSSFSSQLASVSSDFILICEELIESLVMINATPRAVINQRPL</sequence>
<dbReference type="SMART" id="SM00220">
    <property type="entry name" value="S_TKc"/>
    <property type="match status" value="1"/>
</dbReference>
<keyword evidence="1 3" id="KW-0547">Nucleotide-binding</keyword>
<name>A0ABP0GS48_CLALP</name>
<dbReference type="InterPro" id="IPR008271">
    <property type="entry name" value="Ser/Thr_kinase_AS"/>
</dbReference>
<evidence type="ECO:0000313" key="6">
    <source>
        <dbReference type="Proteomes" id="UP001642483"/>
    </source>
</evidence>
<dbReference type="Proteomes" id="UP001642483">
    <property type="component" value="Unassembled WGS sequence"/>
</dbReference>
<dbReference type="Gene3D" id="1.10.510.10">
    <property type="entry name" value="Transferase(Phosphotransferase) domain 1"/>
    <property type="match status" value="1"/>
</dbReference>
<proteinExistence type="predicted"/>
<evidence type="ECO:0000256" key="2">
    <source>
        <dbReference type="ARBA" id="ARBA00022840"/>
    </source>
</evidence>
<evidence type="ECO:0000313" key="5">
    <source>
        <dbReference type="EMBL" id="CAK8694375.1"/>
    </source>
</evidence>
<evidence type="ECO:0000256" key="1">
    <source>
        <dbReference type="ARBA" id="ARBA00022741"/>
    </source>
</evidence>
<reference evidence="5 6" key="1">
    <citation type="submission" date="2024-02" db="EMBL/GenBank/DDBJ databases">
        <authorList>
            <person name="Daric V."/>
            <person name="Darras S."/>
        </authorList>
    </citation>
    <scope>NUCLEOTIDE SEQUENCE [LARGE SCALE GENOMIC DNA]</scope>
</reference>
<keyword evidence="2 3" id="KW-0067">ATP-binding</keyword>
<dbReference type="InterPro" id="IPR011009">
    <property type="entry name" value="Kinase-like_dom_sf"/>
</dbReference>
<dbReference type="SUPFAM" id="SSF56112">
    <property type="entry name" value="Protein kinase-like (PK-like)"/>
    <property type="match status" value="1"/>
</dbReference>
<dbReference type="EMBL" id="CAWYQH010000141">
    <property type="protein sequence ID" value="CAK8694375.1"/>
    <property type="molecule type" value="Genomic_DNA"/>
</dbReference>
<dbReference type="PROSITE" id="PS50011">
    <property type="entry name" value="PROTEIN_KINASE_DOM"/>
    <property type="match status" value="1"/>
</dbReference>
<dbReference type="InterPro" id="IPR000719">
    <property type="entry name" value="Prot_kinase_dom"/>
</dbReference>